<dbReference type="InterPro" id="IPR013154">
    <property type="entry name" value="ADH-like_N"/>
</dbReference>
<reference evidence="6" key="1">
    <citation type="submission" date="2016-02" db="EMBL/GenBank/DDBJ databases">
        <title>Draft genome sequence of Microdochium bolleyi, a fungal endophyte of beachgrass.</title>
        <authorList>
            <consortium name="DOE Joint Genome Institute"/>
            <person name="David A.S."/>
            <person name="May G."/>
            <person name="Haridas S."/>
            <person name="Lim J."/>
            <person name="Wang M."/>
            <person name="Labutti K."/>
            <person name="Lipzen A."/>
            <person name="Barry K."/>
            <person name="Grigoriev I.V."/>
        </authorList>
    </citation>
    <scope>NUCLEOTIDE SEQUENCE [LARGE SCALE GENOMIC DNA]</scope>
    <source>
        <strain evidence="6">J235TASD1</strain>
    </source>
</reference>
<feature type="domain" description="Enoyl reductase (ER)" evidence="4">
    <location>
        <begin position="14"/>
        <end position="363"/>
    </location>
</feature>
<keyword evidence="2" id="KW-0521">NADP</keyword>
<dbReference type="GO" id="GO:0016651">
    <property type="term" value="F:oxidoreductase activity, acting on NAD(P)H"/>
    <property type="evidence" value="ECO:0007669"/>
    <property type="project" value="InterPro"/>
</dbReference>
<dbReference type="CDD" id="cd08249">
    <property type="entry name" value="enoyl_reductase_like"/>
    <property type="match status" value="1"/>
</dbReference>
<dbReference type="SUPFAM" id="SSF50129">
    <property type="entry name" value="GroES-like"/>
    <property type="match status" value="1"/>
</dbReference>
<sequence>MGGLPTTHHALKIGGPGAVQLHENISLPTVGLEDVLVRVACVSISPVDSKSADLSPAVGATSGTEFSGIIVALGPQVASDRFRLENQLKPLAVGDHVVGGVFGNNPLSLNNGAFAEYVAVPARLVWLVPEGMDLATAATLPAAIATVGLSLFQHMKLPMLSPTANPQGDGGPFVLVYGGGTATGCMAIQVLRLAGYRAVTTCSDESAARAQSHGAVRVFDYRSPDCGSAIREYTGGQLGLALDCITDTASMAICYEALGDTGGSYIALDSFPLRGHTRRSVVPGWVCTYTQFGGPVAWAAPYNFDARPRDRACAEAWYAVAQRLLDEGRLVPHPKEEREGGLSGVPGGMEEVRKGKVKGKKLVYTVNSAICAAA</sequence>
<evidence type="ECO:0000313" key="6">
    <source>
        <dbReference type="Proteomes" id="UP000070501"/>
    </source>
</evidence>
<gene>
    <name evidence="5" type="ORF">Micbo1qcDRAFT_190115</name>
</gene>
<dbReference type="InParanoid" id="A0A136ISV6"/>
<evidence type="ECO:0000256" key="1">
    <source>
        <dbReference type="ARBA" id="ARBA00008072"/>
    </source>
</evidence>
<dbReference type="EMBL" id="KQ964260">
    <property type="protein sequence ID" value="KXJ88001.1"/>
    <property type="molecule type" value="Genomic_DNA"/>
</dbReference>
<accession>A0A136ISV6</accession>
<evidence type="ECO:0000256" key="2">
    <source>
        <dbReference type="ARBA" id="ARBA00022857"/>
    </source>
</evidence>
<keyword evidence="3" id="KW-0560">Oxidoreductase</keyword>
<dbReference type="SUPFAM" id="SSF51735">
    <property type="entry name" value="NAD(P)-binding Rossmann-fold domains"/>
    <property type="match status" value="1"/>
</dbReference>
<dbReference type="AlphaFoldDB" id="A0A136ISV6"/>
<dbReference type="InterPro" id="IPR047122">
    <property type="entry name" value="Trans-enoyl_RdTase-like"/>
</dbReference>
<dbReference type="InterPro" id="IPR020843">
    <property type="entry name" value="ER"/>
</dbReference>
<comment type="similarity">
    <text evidence="1">Belongs to the zinc-containing alcohol dehydrogenase family.</text>
</comment>
<dbReference type="PANTHER" id="PTHR45348">
    <property type="entry name" value="HYPOTHETICAL OXIDOREDUCTASE (EUROFUNG)"/>
    <property type="match status" value="1"/>
</dbReference>
<dbReference type="InterPro" id="IPR036291">
    <property type="entry name" value="NAD(P)-bd_dom_sf"/>
</dbReference>
<dbReference type="Gene3D" id="3.90.180.10">
    <property type="entry name" value="Medium-chain alcohol dehydrogenases, catalytic domain"/>
    <property type="match status" value="1"/>
</dbReference>
<organism evidence="5 6">
    <name type="scientific">Microdochium bolleyi</name>
    <dbReference type="NCBI Taxonomy" id="196109"/>
    <lineage>
        <taxon>Eukaryota</taxon>
        <taxon>Fungi</taxon>
        <taxon>Dikarya</taxon>
        <taxon>Ascomycota</taxon>
        <taxon>Pezizomycotina</taxon>
        <taxon>Sordariomycetes</taxon>
        <taxon>Xylariomycetidae</taxon>
        <taxon>Xylariales</taxon>
        <taxon>Microdochiaceae</taxon>
        <taxon>Microdochium</taxon>
    </lineage>
</organism>
<evidence type="ECO:0000313" key="5">
    <source>
        <dbReference type="EMBL" id="KXJ88001.1"/>
    </source>
</evidence>
<dbReference type="InterPro" id="IPR013149">
    <property type="entry name" value="ADH-like_C"/>
</dbReference>
<dbReference type="PANTHER" id="PTHR45348:SF6">
    <property type="entry name" value="TRANS-ENOYL REDUCTASE APDC"/>
    <property type="match status" value="1"/>
</dbReference>
<proteinExistence type="inferred from homology"/>
<evidence type="ECO:0000259" key="4">
    <source>
        <dbReference type="SMART" id="SM00829"/>
    </source>
</evidence>
<protein>
    <submittedName>
        <fullName evidence="5">Chaperonin 10-like protein</fullName>
    </submittedName>
</protein>
<dbReference type="InterPro" id="IPR011032">
    <property type="entry name" value="GroES-like_sf"/>
</dbReference>
<dbReference type="Pfam" id="PF00107">
    <property type="entry name" value="ADH_zinc_N"/>
    <property type="match status" value="1"/>
</dbReference>
<dbReference type="SMART" id="SM00829">
    <property type="entry name" value="PKS_ER"/>
    <property type="match status" value="1"/>
</dbReference>
<keyword evidence="6" id="KW-1185">Reference proteome</keyword>
<dbReference type="Gene3D" id="3.40.50.720">
    <property type="entry name" value="NAD(P)-binding Rossmann-like Domain"/>
    <property type="match status" value="1"/>
</dbReference>
<evidence type="ECO:0000256" key="3">
    <source>
        <dbReference type="ARBA" id="ARBA00023002"/>
    </source>
</evidence>
<dbReference type="STRING" id="196109.A0A136ISV6"/>
<dbReference type="OrthoDB" id="48317at2759"/>
<dbReference type="Proteomes" id="UP000070501">
    <property type="component" value="Unassembled WGS sequence"/>
</dbReference>
<dbReference type="Pfam" id="PF08240">
    <property type="entry name" value="ADH_N"/>
    <property type="match status" value="1"/>
</dbReference>
<name>A0A136ISV6_9PEZI</name>